<dbReference type="EMBL" id="FOTR01000017">
    <property type="protein sequence ID" value="SFM41938.1"/>
    <property type="molecule type" value="Genomic_DNA"/>
</dbReference>
<protein>
    <submittedName>
        <fullName evidence="1">Uncharacterized protein</fullName>
    </submittedName>
</protein>
<dbReference type="AlphaFoldDB" id="A0A1I4QPA3"/>
<dbReference type="Proteomes" id="UP000198565">
    <property type="component" value="Unassembled WGS sequence"/>
</dbReference>
<keyword evidence="2" id="KW-1185">Reference proteome</keyword>
<accession>A0A1I4QPA3</accession>
<dbReference type="RefSeq" id="WP_091486163.1">
    <property type="nucleotide sequence ID" value="NZ_FOTR01000017.1"/>
</dbReference>
<organism evidence="1 2">
    <name type="scientific">Gracilibacillus orientalis</name>
    <dbReference type="NCBI Taxonomy" id="334253"/>
    <lineage>
        <taxon>Bacteria</taxon>
        <taxon>Bacillati</taxon>
        <taxon>Bacillota</taxon>
        <taxon>Bacilli</taxon>
        <taxon>Bacillales</taxon>
        <taxon>Bacillaceae</taxon>
        <taxon>Gracilibacillus</taxon>
    </lineage>
</organism>
<proteinExistence type="predicted"/>
<evidence type="ECO:0000313" key="2">
    <source>
        <dbReference type="Proteomes" id="UP000198565"/>
    </source>
</evidence>
<name>A0A1I4QPA3_9BACI</name>
<reference evidence="2" key="1">
    <citation type="submission" date="2016-10" db="EMBL/GenBank/DDBJ databases">
        <authorList>
            <person name="Varghese N."/>
            <person name="Submissions S."/>
        </authorList>
    </citation>
    <scope>NUCLEOTIDE SEQUENCE [LARGE SCALE GENOMIC DNA]</scope>
    <source>
        <strain evidence="2">CGMCC 1.4250</strain>
    </source>
</reference>
<sequence length="90" mass="9845">MERWKDYSISIADKTTVAAVAGAIAAYITFIGPVLGAGGMETGHFTAKSDYRILDGSHIEQRQTLMTWDNASHDTLLDISTGYEEKYTGI</sequence>
<gene>
    <name evidence="1" type="ORF">SAMN04487943_11764</name>
</gene>
<evidence type="ECO:0000313" key="1">
    <source>
        <dbReference type="EMBL" id="SFM41938.1"/>
    </source>
</evidence>